<keyword evidence="5" id="KW-1185">Reference proteome</keyword>
<dbReference type="InterPro" id="IPR011701">
    <property type="entry name" value="MFS"/>
</dbReference>
<evidence type="ECO:0000313" key="5">
    <source>
        <dbReference type="Proteomes" id="UP000008672"/>
    </source>
</evidence>
<dbReference type="InParanoid" id="H3ABV4"/>
<feature type="transmembrane region" description="Helical" evidence="2">
    <location>
        <begin position="61"/>
        <end position="81"/>
    </location>
</feature>
<feature type="transmembrane region" description="Helical" evidence="2">
    <location>
        <begin position="431"/>
        <end position="456"/>
    </location>
</feature>
<dbReference type="PROSITE" id="PS50850">
    <property type="entry name" value="MFS"/>
    <property type="match status" value="1"/>
</dbReference>
<dbReference type="PANTHER" id="PTHR11360">
    <property type="entry name" value="MONOCARBOXYLATE TRANSPORTER"/>
    <property type="match status" value="1"/>
</dbReference>
<evidence type="ECO:0000256" key="2">
    <source>
        <dbReference type="SAM" id="Phobius"/>
    </source>
</evidence>
<gene>
    <name evidence="4" type="primary">LOC102357976</name>
</gene>
<dbReference type="KEGG" id="lcm:102357976"/>
<feature type="transmembrane region" description="Helical" evidence="2">
    <location>
        <begin position="21"/>
        <end position="45"/>
    </location>
</feature>
<reference evidence="4" key="3">
    <citation type="submission" date="2025-09" db="UniProtKB">
        <authorList>
            <consortium name="Ensembl"/>
        </authorList>
    </citation>
    <scope>IDENTIFICATION</scope>
</reference>
<evidence type="ECO:0000259" key="3">
    <source>
        <dbReference type="PROSITE" id="PS50850"/>
    </source>
</evidence>
<dbReference type="GO" id="GO:0016323">
    <property type="term" value="C:basolateral plasma membrane"/>
    <property type="evidence" value="ECO:0007669"/>
    <property type="project" value="TreeGrafter"/>
</dbReference>
<feature type="transmembrane region" description="Helical" evidence="2">
    <location>
        <begin position="148"/>
        <end position="171"/>
    </location>
</feature>
<dbReference type="Proteomes" id="UP000008672">
    <property type="component" value="Unassembled WGS sequence"/>
</dbReference>
<protein>
    <submittedName>
        <fullName evidence="4">Solute carrier family 16 member 5</fullName>
    </submittedName>
</protein>
<dbReference type="FunCoup" id="H3ABV4">
    <property type="interactions" value="83"/>
</dbReference>
<dbReference type="Pfam" id="PF07690">
    <property type="entry name" value="MFS_1"/>
    <property type="match status" value="1"/>
</dbReference>
<dbReference type="EMBL" id="AFYH01091789">
    <property type="status" value="NOT_ANNOTATED_CDS"/>
    <property type="molecule type" value="Genomic_DNA"/>
</dbReference>
<dbReference type="InterPro" id="IPR020846">
    <property type="entry name" value="MFS_dom"/>
</dbReference>
<dbReference type="PANTHER" id="PTHR11360:SF21">
    <property type="entry name" value="MONOCARBOXYLATE TRANSPORTER 6"/>
    <property type="match status" value="1"/>
</dbReference>
<keyword evidence="2" id="KW-1133">Transmembrane helix</keyword>
<feature type="transmembrane region" description="Helical" evidence="2">
    <location>
        <begin position="402"/>
        <end position="425"/>
    </location>
</feature>
<dbReference type="AlphaFoldDB" id="H3ABV4"/>
<comment type="subcellular location">
    <subcellularLocation>
        <location evidence="1">Membrane</location>
        <topology evidence="1">Multi-pass membrane protein</topology>
    </subcellularLocation>
</comment>
<organism evidence="4 5">
    <name type="scientific">Latimeria chalumnae</name>
    <name type="common">Coelacanth</name>
    <dbReference type="NCBI Taxonomy" id="7897"/>
    <lineage>
        <taxon>Eukaryota</taxon>
        <taxon>Metazoa</taxon>
        <taxon>Chordata</taxon>
        <taxon>Craniata</taxon>
        <taxon>Vertebrata</taxon>
        <taxon>Euteleostomi</taxon>
        <taxon>Coelacanthiformes</taxon>
        <taxon>Coelacanthidae</taxon>
        <taxon>Latimeria</taxon>
    </lineage>
</organism>
<dbReference type="Gene3D" id="1.20.1250.20">
    <property type="entry name" value="MFS general substrate transporter like domains"/>
    <property type="match status" value="1"/>
</dbReference>
<feature type="transmembrane region" description="Helical" evidence="2">
    <location>
        <begin position="277"/>
        <end position="298"/>
    </location>
</feature>
<dbReference type="OMA" id="TWGAYQT"/>
<feature type="transmembrane region" description="Helical" evidence="2">
    <location>
        <begin position="342"/>
        <end position="362"/>
    </location>
</feature>
<dbReference type="GeneID" id="102357976"/>
<feature type="transmembrane region" description="Helical" evidence="2">
    <location>
        <begin position="368"/>
        <end position="390"/>
    </location>
</feature>
<feature type="transmembrane region" description="Helical" evidence="2">
    <location>
        <begin position="310"/>
        <end position="330"/>
    </location>
</feature>
<feature type="transmembrane region" description="Helical" evidence="2">
    <location>
        <begin position="117"/>
        <end position="141"/>
    </location>
</feature>
<reference evidence="5" key="1">
    <citation type="submission" date="2011-08" db="EMBL/GenBank/DDBJ databases">
        <title>The draft genome of Latimeria chalumnae.</title>
        <authorList>
            <person name="Di Palma F."/>
            <person name="Alfoldi J."/>
            <person name="Johnson J."/>
            <person name="Berlin A."/>
            <person name="Gnerre S."/>
            <person name="Jaffe D."/>
            <person name="MacCallum I."/>
            <person name="Young S."/>
            <person name="Walker B.J."/>
            <person name="Lander E."/>
            <person name="Lindblad-Toh K."/>
        </authorList>
    </citation>
    <scope>NUCLEOTIDE SEQUENCE [LARGE SCALE GENOMIC DNA]</scope>
    <source>
        <strain evidence="5">Wild caught</strain>
    </source>
</reference>
<proteinExistence type="predicted"/>
<feature type="transmembrane region" description="Helical" evidence="2">
    <location>
        <begin position="88"/>
        <end position="111"/>
    </location>
</feature>
<feature type="domain" description="Major facilitator superfamily (MFS) profile" evidence="3">
    <location>
        <begin position="20"/>
        <end position="462"/>
    </location>
</feature>
<accession>H3ABV4</accession>
<name>H3ABV4_LATCH</name>
<dbReference type="Ensembl" id="ENSLACT00000007184.1">
    <property type="protein sequence ID" value="ENSLACP00000007125.1"/>
    <property type="gene ID" value="ENSLACG00000006321.1"/>
</dbReference>
<sequence length="495" mass="53906">MSRHSVQGQTVISTPDKGWSWVVLMGSQIVMGLTLPFPSCMGIFFTELQKEFQTSNSETSWVPSIMLALLHAGGPLCSILVERYGCRITVMLGGLLSGIGMAASSFCQTIGQLYFTAGLITGLGFCFSFQSSVTVLGFYFVRRRALANALASTGTAIGMTLLPLLSQYLLVEMGWRGGFLIIGALFLNSCVCGALMRPVQSQHTSSSGKSTKDIEMENLESSNHQNIQNVLSDPKALSGTTQCNSDHDTQSKARRFVELLQQYMAFDLFCNNKRYQIYTIGVTWAFLGFMVPLVYLVPYATSIGMKENKAALLMAILGFINIFMRPLSGVISELRVFSGKTIYLFSIALVVNGLSNCICGAGVGLPSLVAYCVLYGISTSIIASLIFQVLMETVEMNRFSSALGLFTILESITMIIGPPLAGLLVDVTQKYSYVFFACSAVTASAGLFIGISFFILEKQDSKMRLMQSNSPPHSLDCNYLEVPLEKEPFPSDSQA</sequence>
<keyword evidence="2" id="KW-0472">Membrane</keyword>
<dbReference type="STRING" id="7897.ENSLACP00000007125"/>
<reference evidence="4" key="2">
    <citation type="submission" date="2025-08" db="UniProtKB">
        <authorList>
            <consortium name="Ensembl"/>
        </authorList>
    </citation>
    <scope>IDENTIFICATION</scope>
</reference>
<keyword evidence="2" id="KW-0812">Transmembrane</keyword>
<feature type="transmembrane region" description="Helical" evidence="2">
    <location>
        <begin position="177"/>
        <end position="196"/>
    </location>
</feature>
<dbReference type="SUPFAM" id="SSF103473">
    <property type="entry name" value="MFS general substrate transporter"/>
    <property type="match status" value="1"/>
</dbReference>
<dbReference type="InterPro" id="IPR036259">
    <property type="entry name" value="MFS_trans_sf"/>
</dbReference>
<dbReference type="eggNOG" id="KOG2504">
    <property type="taxonomic scope" value="Eukaryota"/>
</dbReference>
<evidence type="ECO:0000313" key="4">
    <source>
        <dbReference type="Ensembl" id="ENSLACP00000007125.1"/>
    </source>
</evidence>
<dbReference type="GO" id="GO:0008028">
    <property type="term" value="F:monocarboxylic acid transmembrane transporter activity"/>
    <property type="evidence" value="ECO:0007669"/>
    <property type="project" value="TreeGrafter"/>
</dbReference>
<dbReference type="InterPro" id="IPR050327">
    <property type="entry name" value="Proton-linked_MCT"/>
</dbReference>
<dbReference type="RefSeq" id="XP_005998309.1">
    <property type="nucleotide sequence ID" value="XM_005998247.3"/>
</dbReference>
<dbReference type="OrthoDB" id="5667at2759"/>
<evidence type="ECO:0000256" key="1">
    <source>
        <dbReference type="ARBA" id="ARBA00004141"/>
    </source>
</evidence>
<dbReference type="GeneTree" id="ENSGT00940000159666"/>